<evidence type="ECO:0000256" key="4">
    <source>
        <dbReference type="ARBA" id="ARBA00023136"/>
    </source>
</evidence>
<comment type="caution">
    <text evidence="7">The sequence shown here is derived from an EMBL/GenBank/DDBJ whole genome shotgun (WGS) entry which is preliminary data.</text>
</comment>
<evidence type="ECO:0000313" key="8">
    <source>
        <dbReference type="Proteomes" id="UP000019277"/>
    </source>
</evidence>
<sequence>MSDIPWGPLLITVAVVGGIIVLGLLFALWRKYRMIRSAETPLPAKVAFWGSIAYTVLPIDLLPDPILFDDIGVLLGALTYITTTARKVRRGKESRPG</sequence>
<gene>
    <name evidence="7" type="ORF">UO65_0363</name>
</gene>
<evidence type="ECO:0000256" key="5">
    <source>
        <dbReference type="SAM" id="Phobius"/>
    </source>
</evidence>
<feature type="transmembrane region" description="Helical" evidence="5">
    <location>
        <begin position="6"/>
        <end position="29"/>
    </location>
</feature>
<accession>W7JEB6</accession>
<protein>
    <recommendedName>
        <fullName evidence="6">DUF1232 domain-containing protein</fullName>
    </recommendedName>
</protein>
<dbReference type="STRING" id="909613.UO65_0363"/>
<organism evidence="7 8">
    <name type="scientific">Actinokineospora spheciospongiae</name>
    <dbReference type="NCBI Taxonomy" id="909613"/>
    <lineage>
        <taxon>Bacteria</taxon>
        <taxon>Bacillati</taxon>
        <taxon>Actinomycetota</taxon>
        <taxon>Actinomycetes</taxon>
        <taxon>Pseudonocardiales</taxon>
        <taxon>Pseudonocardiaceae</taxon>
        <taxon>Actinokineospora</taxon>
    </lineage>
</organism>
<dbReference type="RefSeq" id="WP_035278080.1">
    <property type="nucleotide sequence ID" value="NZ_AYXG01000015.1"/>
</dbReference>
<accession>A0A8E3BG35</accession>
<feature type="domain" description="DUF1232" evidence="6">
    <location>
        <begin position="44"/>
        <end position="75"/>
    </location>
</feature>
<dbReference type="AlphaFoldDB" id="W7JEB6"/>
<evidence type="ECO:0000256" key="2">
    <source>
        <dbReference type="ARBA" id="ARBA00022692"/>
    </source>
</evidence>
<evidence type="ECO:0000259" key="6">
    <source>
        <dbReference type="Pfam" id="PF06803"/>
    </source>
</evidence>
<dbReference type="GO" id="GO:0012505">
    <property type="term" value="C:endomembrane system"/>
    <property type="evidence" value="ECO:0007669"/>
    <property type="project" value="UniProtKB-SubCell"/>
</dbReference>
<dbReference type="Proteomes" id="UP000019277">
    <property type="component" value="Unassembled WGS sequence"/>
</dbReference>
<keyword evidence="8" id="KW-1185">Reference proteome</keyword>
<keyword evidence="3 5" id="KW-1133">Transmembrane helix</keyword>
<dbReference type="EMBL" id="AYXG01000015">
    <property type="protein sequence ID" value="EWC64319.1"/>
    <property type="molecule type" value="Genomic_DNA"/>
</dbReference>
<comment type="subcellular location">
    <subcellularLocation>
        <location evidence="1">Endomembrane system</location>
        <topology evidence="1">Multi-pass membrane protein</topology>
    </subcellularLocation>
</comment>
<proteinExistence type="predicted"/>
<name>W7JEB6_9PSEU</name>
<evidence type="ECO:0000313" key="7">
    <source>
        <dbReference type="EMBL" id="EWC64319.1"/>
    </source>
</evidence>
<evidence type="ECO:0000256" key="3">
    <source>
        <dbReference type="ARBA" id="ARBA00022989"/>
    </source>
</evidence>
<reference evidence="7 8" key="1">
    <citation type="journal article" date="2014" name="Genome Announc.">
        <title>Draft Genome Sequence of the Antitrypanosomally Active Sponge-Associated Bacterium Actinokineospora sp. Strain EG49.</title>
        <authorList>
            <person name="Harjes J."/>
            <person name="Ryu T."/>
            <person name="Abdelmohsen U.R."/>
            <person name="Moitinho-Silva L."/>
            <person name="Horn H."/>
            <person name="Ravasi T."/>
            <person name="Hentschel U."/>
        </authorList>
    </citation>
    <scope>NUCLEOTIDE SEQUENCE [LARGE SCALE GENOMIC DNA]</scope>
    <source>
        <strain evidence="7 8">EG49</strain>
    </source>
</reference>
<dbReference type="InterPro" id="IPR010652">
    <property type="entry name" value="DUF1232"/>
</dbReference>
<dbReference type="eggNOG" id="ENOG502ZD2N">
    <property type="taxonomic scope" value="Bacteria"/>
</dbReference>
<keyword evidence="4 5" id="KW-0472">Membrane</keyword>
<dbReference type="Pfam" id="PF06803">
    <property type="entry name" value="DUF1232"/>
    <property type="match status" value="1"/>
</dbReference>
<evidence type="ECO:0000256" key="1">
    <source>
        <dbReference type="ARBA" id="ARBA00004127"/>
    </source>
</evidence>
<keyword evidence="2 5" id="KW-0812">Transmembrane</keyword>